<organism evidence="10 11">
    <name type="scientific">Lupinus angustifolius</name>
    <name type="common">Narrow-leaved blue lupine</name>
    <dbReference type="NCBI Taxonomy" id="3871"/>
    <lineage>
        <taxon>Eukaryota</taxon>
        <taxon>Viridiplantae</taxon>
        <taxon>Streptophyta</taxon>
        <taxon>Embryophyta</taxon>
        <taxon>Tracheophyta</taxon>
        <taxon>Spermatophyta</taxon>
        <taxon>Magnoliopsida</taxon>
        <taxon>eudicotyledons</taxon>
        <taxon>Gunneridae</taxon>
        <taxon>Pentapetalae</taxon>
        <taxon>rosids</taxon>
        <taxon>fabids</taxon>
        <taxon>Fabales</taxon>
        <taxon>Fabaceae</taxon>
        <taxon>Papilionoideae</taxon>
        <taxon>50 kb inversion clade</taxon>
        <taxon>genistoids sensu lato</taxon>
        <taxon>core genistoids</taxon>
        <taxon>Genisteae</taxon>
        <taxon>Lupinus</taxon>
    </lineage>
</organism>
<dbReference type="GO" id="GO:0006355">
    <property type="term" value="P:regulation of DNA-templated transcription"/>
    <property type="evidence" value="ECO:0007669"/>
    <property type="project" value="InterPro"/>
</dbReference>
<dbReference type="InterPro" id="IPR000679">
    <property type="entry name" value="Znf_GATA"/>
</dbReference>
<evidence type="ECO:0000256" key="6">
    <source>
        <dbReference type="ARBA" id="ARBA00023242"/>
    </source>
</evidence>
<feature type="compositionally biased region" description="Low complexity" evidence="7">
    <location>
        <begin position="278"/>
        <end position="291"/>
    </location>
</feature>
<dbReference type="SUPFAM" id="SSF49354">
    <property type="entry name" value="PapD-like"/>
    <property type="match status" value="1"/>
</dbReference>
<dbReference type="Pfam" id="PF00635">
    <property type="entry name" value="Motile_Sperm"/>
    <property type="match status" value="1"/>
</dbReference>
<evidence type="ECO:0000313" key="10">
    <source>
        <dbReference type="EMBL" id="OIW10856.1"/>
    </source>
</evidence>
<dbReference type="Gene3D" id="2.60.40.10">
    <property type="entry name" value="Immunoglobulins"/>
    <property type="match status" value="1"/>
</dbReference>
<reference evidence="10 11" key="1">
    <citation type="journal article" date="2017" name="Plant Biotechnol. J.">
        <title>A comprehensive draft genome sequence for lupin (Lupinus angustifolius), an emerging health food: insights into plant-microbe interactions and legume evolution.</title>
        <authorList>
            <person name="Hane J.K."/>
            <person name="Ming Y."/>
            <person name="Kamphuis L.G."/>
            <person name="Nelson M.N."/>
            <person name="Garg G."/>
            <person name="Atkins C.A."/>
            <person name="Bayer P.E."/>
            <person name="Bravo A."/>
            <person name="Bringans S."/>
            <person name="Cannon S."/>
            <person name="Edwards D."/>
            <person name="Foley R."/>
            <person name="Gao L.L."/>
            <person name="Harrison M.J."/>
            <person name="Huang W."/>
            <person name="Hurgobin B."/>
            <person name="Li S."/>
            <person name="Liu C.W."/>
            <person name="McGrath A."/>
            <person name="Morahan G."/>
            <person name="Murray J."/>
            <person name="Weller J."/>
            <person name="Jian J."/>
            <person name="Singh K.B."/>
        </authorList>
    </citation>
    <scope>NUCLEOTIDE SEQUENCE [LARGE SCALE GENOMIC DNA]</scope>
    <source>
        <strain evidence="11">cv. Tanjil</strain>
        <tissue evidence="10">Whole plant</tissue>
    </source>
</reference>
<comment type="similarity">
    <text evidence="2">Belongs to the VAMP-associated protein (VAP) (TC 9.B.17) family.</text>
</comment>
<feature type="domain" description="MSP" evidence="8">
    <location>
        <begin position="1"/>
        <end position="108"/>
    </location>
</feature>
<keyword evidence="5" id="KW-0804">Transcription</keyword>
<keyword evidence="4" id="KW-0238">DNA-binding</keyword>
<dbReference type="GO" id="GO:0008270">
    <property type="term" value="F:zinc ion binding"/>
    <property type="evidence" value="ECO:0007669"/>
    <property type="project" value="InterPro"/>
</dbReference>
<feature type="region of interest" description="Disordered" evidence="7">
    <location>
        <begin position="109"/>
        <end position="151"/>
    </location>
</feature>
<dbReference type="InterPro" id="IPR044589">
    <property type="entry name" value="GATA26/27"/>
</dbReference>
<feature type="domain" description="DEUBAD" evidence="9">
    <location>
        <begin position="422"/>
        <end position="531"/>
    </location>
</feature>
<protein>
    <submittedName>
        <fullName evidence="10">Uncharacterized protein</fullName>
    </submittedName>
</protein>
<evidence type="ECO:0000313" key="11">
    <source>
        <dbReference type="Proteomes" id="UP000188354"/>
    </source>
</evidence>
<dbReference type="SMART" id="SM00401">
    <property type="entry name" value="ZnF_GATA"/>
    <property type="match status" value="1"/>
</dbReference>
<evidence type="ECO:0000256" key="7">
    <source>
        <dbReference type="SAM" id="MobiDB-lite"/>
    </source>
</evidence>
<keyword evidence="11" id="KW-1185">Reference proteome</keyword>
<evidence type="ECO:0000256" key="1">
    <source>
        <dbReference type="ARBA" id="ARBA00004123"/>
    </source>
</evidence>
<evidence type="ECO:0000259" key="8">
    <source>
        <dbReference type="PROSITE" id="PS50202"/>
    </source>
</evidence>
<dbReference type="GO" id="GO:0005783">
    <property type="term" value="C:endoplasmic reticulum"/>
    <property type="evidence" value="ECO:0007669"/>
    <property type="project" value="UniProtKB-ARBA"/>
</dbReference>
<dbReference type="PROSITE" id="PS51916">
    <property type="entry name" value="DEUBAD"/>
    <property type="match status" value="1"/>
</dbReference>
<keyword evidence="6" id="KW-0539">Nucleus</keyword>
<dbReference type="InterPro" id="IPR044867">
    <property type="entry name" value="DEUBAD_dom"/>
</dbReference>
<dbReference type="InterPro" id="IPR013783">
    <property type="entry name" value="Ig-like_fold"/>
</dbReference>
<evidence type="ECO:0000256" key="3">
    <source>
        <dbReference type="ARBA" id="ARBA00023015"/>
    </source>
</evidence>
<evidence type="ECO:0000256" key="5">
    <source>
        <dbReference type="ARBA" id="ARBA00023163"/>
    </source>
</evidence>
<dbReference type="InterPro" id="IPR013088">
    <property type="entry name" value="Znf_NHR/GATA"/>
</dbReference>
<dbReference type="PROSITE" id="PS50202">
    <property type="entry name" value="MSP"/>
    <property type="match status" value="1"/>
</dbReference>
<dbReference type="InterPro" id="IPR008962">
    <property type="entry name" value="PapD-like_sf"/>
</dbReference>
<dbReference type="Gramene" id="OIW10856">
    <property type="protein sequence ID" value="OIW10856"/>
    <property type="gene ID" value="TanjilG_27802"/>
</dbReference>
<dbReference type="PANTHER" id="PTHR46855:SF1">
    <property type="entry name" value="GATA TRANSCRIPTION FACTOR 26"/>
    <property type="match status" value="1"/>
</dbReference>
<dbReference type="PANTHER" id="PTHR46855">
    <property type="entry name" value="OSJNBB0038F03.10 PROTEIN"/>
    <property type="match status" value="1"/>
</dbReference>
<sequence length="659" mass="73937">ELDKQTFCDLKVANNTESYVAFKVKTTSPKKYFVRPNTGLIQPWDSCIIRVTLQAQHEYPPDMQCKDKFLLQSTVVNSNTDVDELPPDTFTKESGNTIEEMKLRVAYISPNSPQGSSEDDVLKNSSQKFDASSSQALQQLKEERDAAARQTRQLQQELDMLKRRRSRSDPGFSFIFAIFVGTPLWRNGPPQKPVLCNACGSRWRTKGTLANYTPLHAREEGDDYEDQRVSRVKSMPLNMIKEVKSLKRKLNNDSVVYGGLSPDYNLGFRKALNEVTNNRSSSGSTVSNSESCAQFSGTDASDLTGPVQPVVWDTMVPSKKRTCVGRPEPSSVEKLTKDLCTILHEQQSYFSASSEEDLLFESETPMVSVEIGHGTILMRHPSYIAREEESEASSLSIDNKQCAVNNAYLYPGAILMHNDSSGMNFSSQGVEKDVVNYEEFLKNLTDAEQQQLLKFLPVVDAVKLPDSLKFMFNSSQFKENLTYFQQLLAEGVFDISLSGTKPEDCKTLKRHALSNLSKSKWVEHYYFLKRCKTRSGKSVTLGSNGTVSSYVAHVKRMCENQNQNSPELKTIMRSPKRVVAKAGYEGKEVVEDGSHYSPKSLFALPPEASSLFLDSSNFVEESSDQDLLLEELLHLEQMGSINCYITDFKLLSSQPDSSI</sequence>
<gene>
    <name evidence="10" type="ORF">TanjilG_27802</name>
</gene>
<evidence type="ECO:0000256" key="4">
    <source>
        <dbReference type="ARBA" id="ARBA00023125"/>
    </source>
</evidence>
<dbReference type="GO" id="GO:0043565">
    <property type="term" value="F:sequence-specific DNA binding"/>
    <property type="evidence" value="ECO:0007669"/>
    <property type="project" value="InterPro"/>
</dbReference>
<dbReference type="SUPFAM" id="SSF57716">
    <property type="entry name" value="Glucocorticoid receptor-like (DNA-binding domain)"/>
    <property type="match status" value="1"/>
</dbReference>
<dbReference type="Gene3D" id="3.30.50.10">
    <property type="entry name" value="Erythroid Transcription Factor GATA-1, subunit A"/>
    <property type="match status" value="1"/>
</dbReference>
<proteinExistence type="inferred from homology"/>
<dbReference type="FunFam" id="2.60.40.10:FF:000813">
    <property type="entry name" value="Vesicle-associated protein 1-1"/>
    <property type="match status" value="1"/>
</dbReference>
<dbReference type="GO" id="GO:0005634">
    <property type="term" value="C:nucleus"/>
    <property type="evidence" value="ECO:0007669"/>
    <property type="project" value="UniProtKB-SubCell"/>
</dbReference>
<dbReference type="Pfam" id="PF00320">
    <property type="entry name" value="GATA"/>
    <property type="match status" value="1"/>
</dbReference>
<name>A0A4P1RH91_LUPAN</name>
<evidence type="ECO:0000259" key="9">
    <source>
        <dbReference type="PROSITE" id="PS51916"/>
    </source>
</evidence>
<dbReference type="CDD" id="cd00202">
    <property type="entry name" value="ZnF_GATA"/>
    <property type="match status" value="1"/>
</dbReference>
<evidence type="ECO:0000256" key="2">
    <source>
        <dbReference type="ARBA" id="ARBA00008932"/>
    </source>
</evidence>
<keyword evidence="3" id="KW-0805">Transcription regulation</keyword>
<comment type="subcellular location">
    <subcellularLocation>
        <location evidence="1">Nucleus</location>
    </subcellularLocation>
</comment>
<dbReference type="InterPro" id="IPR000535">
    <property type="entry name" value="MSP_dom"/>
</dbReference>
<feature type="region of interest" description="Disordered" evidence="7">
    <location>
        <begin position="278"/>
        <end position="300"/>
    </location>
</feature>
<dbReference type="EMBL" id="CM007366">
    <property type="protein sequence ID" value="OIW10856.1"/>
    <property type="molecule type" value="Genomic_DNA"/>
</dbReference>
<feature type="compositionally biased region" description="Polar residues" evidence="7">
    <location>
        <begin position="123"/>
        <end position="138"/>
    </location>
</feature>
<dbReference type="STRING" id="3871.A0A4P1RH91"/>
<accession>A0A4P1RH91</accession>
<dbReference type="Proteomes" id="UP000188354">
    <property type="component" value="Chromosome LG06"/>
</dbReference>
<feature type="non-terminal residue" evidence="10">
    <location>
        <position position="1"/>
    </location>
</feature>
<dbReference type="AlphaFoldDB" id="A0A4P1RH91"/>